<dbReference type="GO" id="GO:0046076">
    <property type="term" value="P:dTTP catabolic process"/>
    <property type="evidence" value="ECO:0007669"/>
    <property type="project" value="TreeGrafter"/>
</dbReference>
<reference evidence="2 3" key="1">
    <citation type="submission" date="2019-11" db="EMBL/GenBank/DDBJ databases">
        <title>Comparative genomics of hydrocarbon-degrading Desulfosarcina strains.</title>
        <authorList>
            <person name="Watanabe M."/>
            <person name="Kojima H."/>
            <person name="Fukui M."/>
        </authorList>
    </citation>
    <scope>NUCLEOTIDE SEQUENCE [LARGE SCALE GENOMIC DNA]</scope>
    <source>
        <strain evidence="2 3">PP31</strain>
    </source>
</reference>
<dbReference type="InterPro" id="IPR004518">
    <property type="entry name" value="MazG-like_dom"/>
</dbReference>
<dbReference type="OrthoDB" id="9808939at2"/>
<dbReference type="InterPro" id="IPR048015">
    <property type="entry name" value="NTP-PPase_MazG-like_N"/>
</dbReference>
<dbReference type="GO" id="GO:0046052">
    <property type="term" value="P:UTP catabolic process"/>
    <property type="evidence" value="ECO:0007669"/>
    <property type="project" value="TreeGrafter"/>
</dbReference>
<dbReference type="FunFam" id="1.10.287.1080:FF:000001">
    <property type="entry name" value="Nucleoside triphosphate pyrophosphohydrolase"/>
    <property type="match status" value="1"/>
</dbReference>
<dbReference type="PANTHER" id="PTHR30522:SF0">
    <property type="entry name" value="NUCLEOSIDE TRIPHOSPHATE PYROPHOSPHOHYDROLASE"/>
    <property type="match status" value="1"/>
</dbReference>
<dbReference type="CDD" id="cd11528">
    <property type="entry name" value="NTP-PPase_MazG_Nterm"/>
    <property type="match status" value="1"/>
</dbReference>
<dbReference type="GO" id="GO:0046081">
    <property type="term" value="P:dUTP catabolic process"/>
    <property type="evidence" value="ECO:0007669"/>
    <property type="project" value="TreeGrafter"/>
</dbReference>
<keyword evidence="3" id="KW-1185">Reference proteome</keyword>
<dbReference type="GO" id="GO:0006950">
    <property type="term" value="P:response to stress"/>
    <property type="evidence" value="ECO:0007669"/>
    <property type="project" value="UniProtKB-ARBA"/>
</dbReference>
<dbReference type="NCBIfam" id="TIGR00444">
    <property type="entry name" value="mazG"/>
    <property type="match status" value="1"/>
</dbReference>
<evidence type="ECO:0000313" key="3">
    <source>
        <dbReference type="Proteomes" id="UP000427769"/>
    </source>
</evidence>
<dbReference type="CDD" id="cd11529">
    <property type="entry name" value="NTP-PPase_MazG_Cterm"/>
    <property type="match status" value="1"/>
</dbReference>
<dbReference type="RefSeq" id="WP_155303179.1">
    <property type="nucleotide sequence ID" value="NZ_AP021875.1"/>
</dbReference>
<dbReference type="GO" id="GO:0006203">
    <property type="term" value="P:dGTP catabolic process"/>
    <property type="evidence" value="ECO:0007669"/>
    <property type="project" value="TreeGrafter"/>
</dbReference>
<feature type="domain" description="NTP pyrophosphohydrolase MazG-like" evidence="1">
    <location>
        <begin position="35"/>
        <end position="108"/>
    </location>
</feature>
<dbReference type="EMBL" id="AP021875">
    <property type="protein sequence ID" value="BBO74127.1"/>
    <property type="molecule type" value="Genomic_DNA"/>
</dbReference>
<dbReference type="GO" id="GO:0046047">
    <property type="term" value="P:TTP catabolic process"/>
    <property type="evidence" value="ECO:0007669"/>
    <property type="project" value="TreeGrafter"/>
</dbReference>
<dbReference type="KEGG" id="dwd:DSCW_15440"/>
<dbReference type="PANTHER" id="PTHR30522">
    <property type="entry name" value="NUCLEOSIDE TRIPHOSPHATE PYROPHOSPHOHYDROLASE"/>
    <property type="match status" value="1"/>
</dbReference>
<evidence type="ECO:0000259" key="1">
    <source>
        <dbReference type="Pfam" id="PF03819"/>
    </source>
</evidence>
<dbReference type="Proteomes" id="UP000427769">
    <property type="component" value="Chromosome"/>
</dbReference>
<dbReference type="SUPFAM" id="SSF101386">
    <property type="entry name" value="all-alpha NTP pyrophosphatases"/>
    <property type="match status" value="2"/>
</dbReference>
<dbReference type="AlphaFoldDB" id="A0A5K7ZD05"/>
<gene>
    <name evidence="2" type="ORF">DSCW_15440</name>
</gene>
<dbReference type="Gene3D" id="1.10.287.1080">
    <property type="entry name" value="MazG-like"/>
    <property type="match status" value="2"/>
</dbReference>
<sequence length="271" mass="30332">MAKSLNPSGPTSFDRLLALIETLRGENGCPWDRKQTPSTVTRYLIEEVYELVDAVLSGNPDDVCDEAGDVLFQVLFVIHLFSESGHFCIQDVIEKNIHKMVRRHPHVFGDVSAKTPEKVSENWDRIKQSEKNGKEQPSLLNSIPKGLPALARAAMVSERAAKTGFDWDDISGVMAKAMEEWAEFSTELGAADGAGESDTASMEFGDVLFTMVNVARFAHIHPETALIRSIQKFEDRFRYMEAKATEAGRDMDGLTFDEMHVLWDEAKVKFC</sequence>
<proteinExistence type="predicted"/>
<name>A0A5K7ZD05_9BACT</name>
<protein>
    <recommendedName>
        <fullName evidence="1">NTP pyrophosphohydrolase MazG-like domain-containing protein</fullName>
    </recommendedName>
</protein>
<dbReference type="NCBIfam" id="NF007113">
    <property type="entry name" value="PRK09562.1"/>
    <property type="match status" value="1"/>
</dbReference>
<dbReference type="Pfam" id="PF03819">
    <property type="entry name" value="MazG"/>
    <property type="match status" value="1"/>
</dbReference>
<accession>A0A5K7ZD05</accession>
<evidence type="ECO:0000313" key="2">
    <source>
        <dbReference type="EMBL" id="BBO74127.1"/>
    </source>
</evidence>
<dbReference type="GO" id="GO:0046061">
    <property type="term" value="P:dATP catabolic process"/>
    <property type="evidence" value="ECO:0007669"/>
    <property type="project" value="TreeGrafter"/>
</dbReference>
<dbReference type="GO" id="GO:0047429">
    <property type="term" value="F:nucleoside triphosphate diphosphatase activity"/>
    <property type="evidence" value="ECO:0007669"/>
    <property type="project" value="InterPro"/>
</dbReference>
<dbReference type="InterPro" id="IPR048011">
    <property type="entry name" value="NTP-PPase_MazG-like_C"/>
</dbReference>
<dbReference type="InterPro" id="IPR011551">
    <property type="entry name" value="NTP_PyrPHydrolase_MazG"/>
</dbReference>
<organism evidence="2 3">
    <name type="scientific">Desulfosarcina widdelii</name>
    <dbReference type="NCBI Taxonomy" id="947919"/>
    <lineage>
        <taxon>Bacteria</taxon>
        <taxon>Pseudomonadati</taxon>
        <taxon>Thermodesulfobacteriota</taxon>
        <taxon>Desulfobacteria</taxon>
        <taxon>Desulfobacterales</taxon>
        <taxon>Desulfosarcinaceae</taxon>
        <taxon>Desulfosarcina</taxon>
    </lineage>
</organism>